<reference evidence="4" key="2">
    <citation type="submission" date="2017-03" db="EMBL/GenBank/DDBJ databases">
        <title>Bacillus sp. V-88(T) DSM27956, whole genome shotgun sequencing project.</title>
        <authorList>
            <person name="Dastager S.G."/>
            <person name="Neurgaonkar P.S."/>
            <person name="Dharne M.S."/>
        </authorList>
    </citation>
    <scope>NUCLEOTIDE SEQUENCE [LARGE SCALE GENOMIC DNA]</scope>
    <source>
        <strain evidence="4">DSM 25145</strain>
    </source>
</reference>
<keyword evidence="4" id="KW-1185">Reference proteome</keyword>
<dbReference type="EMBL" id="MWSK01000011">
    <property type="protein sequence ID" value="OXS74188.1"/>
    <property type="molecule type" value="Genomic_DNA"/>
</dbReference>
<organism evidence="2 3">
    <name type="scientific">Domibacillus enclensis</name>
    <dbReference type="NCBI Taxonomy" id="1017273"/>
    <lineage>
        <taxon>Bacteria</taxon>
        <taxon>Bacillati</taxon>
        <taxon>Bacillota</taxon>
        <taxon>Bacilli</taxon>
        <taxon>Bacillales</taxon>
        <taxon>Bacillaceae</taxon>
        <taxon>Domibacillus</taxon>
    </lineage>
</organism>
<evidence type="ECO:0000313" key="2">
    <source>
        <dbReference type="EMBL" id="SIR57118.1"/>
    </source>
</evidence>
<evidence type="ECO:0000313" key="3">
    <source>
        <dbReference type="Proteomes" id="UP000186385"/>
    </source>
</evidence>
<dbReference type="Proteomes" id="UP000215545">
    <property type="component" value="Unassembled WGS sequence"/>
</dbReference>
<accession>A0A1N7C0J9</accession>
<protein>
    <submittedName>
        <fullName evidence="2">Uncharacterized protein</fullName>
    </submittedName>
</protein>
<reference evidence="2 3" key="1">
    <citation type="submission" date="2017-01" db="EMBL/GenBank/DDBJ databases">
        <authorList>
            <person name="Mah S.A."/>
            <person name="Swanson W.J."/>
            <person name="Moy G.W."/>
            <person name="Vacquier V.D."/>
        </authorList>
    </citation>
    <scope>NUCLEOTIDE SEQUENCE [LARGE SCALE GENOMIC DNA]</scope>
    <source>
        <strain evidence="2 3">NIO-1016</strain>
    </source>
</reference>
<dbReference type="OrthoDB" id="2973257at2"/>
<evidence type="ECO:0000313" key="4">
    <source>
        <dbReference type="Proteomes" id="UP000215545"/>
    </source>
</evidence>
<dbReference type="RefSeq" id="WP_045850778.1">
    <property type="nucleotide sequence ID" value="NZ_FTLX01000011.1"/>
</dbReference>
<gene>
    <name evidence="1" type="ORF">B1B05_17080</name>
    <name evidence="2" type="ORF">SAMN05443094_1117</name>
</gene>
<dbReference type="AlphaFoldDB" id="A0A1N7C0J9"/>
<name>A0A1N7C0J9_9BACI</name>
<sequence>MIIIKVNVVPNSKEGLRDRVRRAWRISQDRLYNQDELMAVYKGEILEVYKVLSYGKDQIDENRVAFEIEEKESDLKGKKIVYKTANPCTIADVENLEFV</sequence>
<reference evidence="1" key="3">
    <citation type="submission" date="2017-03" db="EMBL/GenBank/DDBJ databases">
        <authorList>
            <person name="Dastager S.G."/>
            <person name="Neurgaonkar P.S."/>
            <person name="Dharne M.S."/>
        </authorList>
    </citation>
    <scope>NUCLEOTIDE SEQUENCE</scope>
    <source>
        <strain evidence="1">DSM 25145</strain>
    </source>
</reference>
<evidence type="ECO:0000313" key="1">
    <source>
        <dbReference type="EMBL" id="OXS74188.1"/>
    </source>
</evidence>
<proteinExistence type="predicted"/>
<dbReference type="Proteomes" id="UP000186385">
    <property type="component" value="Unassembled WGS sequence"/>
</dbReference>
<dbReference type="EMBL" id="FTLX01000011">
    <property type="protein sequence ID" value="SIR57118.1"/>
    <property type="molecule type" value="Genomic_DNA"/>
</dbReference>